<evidence type="ECO:0000313" key="1">
    <source>
        <dbReference type="EMBL" id="HAT3584380.1"/>
    </source>
</evidence>
<sequence>MARQRRSITQLALDNLIFRVTHRKKRKPEVPPSKIPSFDYTAHLVQVRWDRMRARRKYD</sequence>
<comment type="caution">
    <text evidence="1">The sequence shown here is derived from an EMBL/GenBank/DDBJ whole genome shotgun (WGS) entry which is preliminary data.</text>
</comment>
<accession>A0A9P3WIC6</accession>
<evidence type="ECO:0000313" key="2">
    <source>
        <dbReference type="Proteomes" id="UP000867740"/>
    </source>
</evidence>
<name>A0A9P3WIC6_KLUIN</name>
<reference evidence="1" key="1">
    <citation type="journal article" date="2018" name="Genome Biol.">
        <title>SKESA: strategic k-mer extension for scrupulous assemblies.</title>
        <authorList>
            <person name="Souvorov A."/>
            <person name="Agarwala R."/>
            <person name="Lipman D.J."/>
        </authorList>
    </citation>
    <scope>NUCLEOTIDE SEQUENCE</scope>
    <source>
        <strain evidence="1">CAVp300</strain>
    </source>
</reference>
<dbReference type="InterPro" id="IPR007986">
    <property type="entry name" value="NINE"/>
</dbReference>
<dbReference type="EMBL" id="DACSUM010000055">
    <property type="protein sequence ID" value="HAT3584380.1"/>
    <property type="molecule type" value="Genomic_DNA"/>
</dbReference>
<protein>
    <submittedName>
        <fullName evidence="1">NinE family protein</fullName>
    </submittedName>
</protein>
<dbReference type="Proteomes" id="UP000867740">
    <property type="component" value="Unassembled WGS sequence"/>
</dbReference>
<reference evidence="1" key="2">
    <citation type="submission" date="2020-10" db="EMBL/GenBank/DDBJ databases">
        <authorList>
            <consortium name="NCBI Pathogen Detection Project"/>
        </authorList>
    </citation>
    <scope>NUCLEOTIDE SEQUENCE</scope>
    <source>
        <strain evidence="1">CAVp300</strain>
    </source>
</reference>
<dbReference type="Pfam" id="PF05322">
    <property type="entry name" value="NinE"/>
    <property type="match status" value="1"/>
</dbReference>
<dbReference type="RefSeq" id="WP_047371495.1">
    <property type="nucleotide sequence ID" value="NZ_CABMNU010000005.1"/>
</dbReference>
<gene>
    <name evidence="1" type="ORF">I8531_004759</name>
</gene>
<proteinExistence type="predicted"/>
<organism evidence="1 2">
    <name type="scientific">Kluyvera intermedia</name>
    <name type="common">Enterobacter intermedius</name>
    <dbReference type="NCBI Taxonomy" id="61648"/>
    <lineage>
        <taxon>Bacteria</taxon>
        <taxon>Pseudomonadati</taxon>
        <taxon>Pseudomonadota</taxon>
        <taxon>Gammaproteobacteria</taxon>
        <taxon>Enterobacterales</taxon>
        <taxon>Enterobacteriaceae</taxon>
        <taxon>Kluyvera</taxon>
    </lineage>
</organism>
<dbReference type="AlphaFoldDB" id="A0A9P3WIC6"/>